<dbReference type="AlphaFoldDB" id="V9P296"/>
<organism evidence="8">
    <name type="scientific">Pseudodiaptomus annandalei</name>
    <dbReference type="NCBI Taxonomy" id="298510"/>
    <lineage>
        <taxon>Eukaryota</taxon>
        <taxon>Metazoa</taxon>
        <taxon>Ecdysozoa</taxon>
        <taxon>Arthropoda</taxon>
        <taxon>Crustacea</taxon>
        <taxon>Multicrustacea</taxon>
        <taxon>Hexanauplia</taxon>
        <taxon>Copepoda</taxon>
        <taxon>Calanoida</taxon>
        <taxon>Pseudodiaptomidae</taxon>
        <taxon>Pseudodiaptomus</taxon>
    </lineage>
</organism>
<feature type="binding site" evidence="5">
    <location>
        <position position="62"/>
    </location>
    <ligand>
        <name>Fe cation</name>
        <dbReference type="ChEBI" id="CHEBI:24875"/>
        <label>1</label>
    </ligand>
</feature>
<dbReference type="GO" id="GO:0006826">
    <property type="term" value="P:iron ion transport"/>
    <property type="evidence" value="ECO:0007669"/>
    <property type="project" value="InterPro"/>
</dbReference>
<name>V9P296_9MAXI</name>
<dbReference type="CDD" id="cd01056">
    <property type="entry name" value="Euk_Ferritin"/>
    <property type="match status" value="1"/>
</dbReference>
<dbReference type="InterPro" id="IPR009040">
    <property type="entry name" value="Ferritin-like_diiron"/>
</dbReference>
<dbReference type="PROSITE" id="PS50905">
    <property type="entry name" value="FERRITIN_LIKE"/>
    <property type="match status" value="1"/>
</dbReference>
<dbReference type="GO" id="GO:0005737">
    <property type="term" value="C:cytoplasm"/>
    <property type="evidence" value="ECO:0007669"/>
    <property type="project" value="TreeGrafter"/>
</dbReference>
<feature type="binding site" evidence="5">
    <location>
        <position position="59"/>
    </location>
    <ligand>
        <name>Fe cation</name>
        <dbReference type="ChEBI" id="CHEBI:24875"/>
        <label>1</label>
    </ligand>
</feature>
<dbReference type="PANTHER" id="PTHR11431">
    <property type="entry name" value="FERRITIN"/>
    <property type="match status" value="1"/>
</dbReference>
<keyword evidence="2 6" id="KW-0409">Iron storage</keyword>
<dbReference type="InterPro" id="IPR009078">
    <property type="entry name" value="Ferritin-like_SF"/>
</dbReference>
<evidence type="ECO:0000313" key="8">
    <source>
        <dbReference type="EMBL" id="AGT28487.1"/>
    </source>
</evidence>
<dbReference type="GO" id="GO:0006879">
    <property type="term" value="P:intracellular iron ion homeostasis"/>
    <property type="evidence" value="ECO:0007669"/>
    <property type="project" value="UniProtKB-KW"/>
</dbReference>
<dbReference type="Pfam" id="PF00210">
    <property type="entry name" value="Ferritin"/>
    <property type="match status" value="1"/>
</dbReference>
<protein>
    <recommendedName>
        <fullName evidence="6">Ferritin</fullName>
        <ecNumber evidence="6">1.16.3.1</ecNumber>
    </recommendedName>
</protein>
<dbReference type="EC" id="1.16.3.1" evidence="6"/>
<dbReference type="InterPro" id="IPR012347">
    <property type="entry name" value="Ferritin-like"/>
</dbReference>
<feature type="binding site" evidence="5">
    <location>
        <position position="138"/>
    </location>
    <ligand>
        <name>Fe cation</name>
        <dbReference type="ChEBI" id="CHEBI:24875"/>
        <label>1</label>
    </ligand>
</feature>
<evidence type="ECO:0000256" key="1">
    <source>
        <dbReference type="ARBA" id="ARBA00007513"/>
    </source>
</evidence>
<keyword evidence="6" id="KW-0560">Oxidoreductase</keyword>
<evidence type="ECO:0000256" key="3">
    <source>
        <dbReference type="ARBA" id="ARBA00022723"/>
    </source>
</evidence>
<dbReference type="EMBL" id="JX624128">
    <property type="protein sequence ID" value="AGT28487.1"/>
    <property type="molecule type" value="mRNA"/>
</dbReference>
<dbReference type="SUPFAM" id="SSF47240">
    <property type="entry name" value="Ferritin-like"/>
    <property type="match status" value="1"/>
</dbReference>
<accession>V9P296</accession>
<dbReference type="GO" id="GO:0008199">
    <property type="term" value="F:ferric iron binding"/>
    <property type="evidence" value="ECO:0007669"/>
    <property type="project" value="InterPro"/>
</dbReference>
<feature type="domain" description="Ferritin-like diiron" evidence="7">
    <location>
        <begin position="7"/>
        <end position="156"/>
    </location>
</feature>
<evidence type="ECO:0000256" key="4">
    <source>
        <dbReference type="ARBA" id="ARBA00023004"/>
    </source>
</evidence>
<dbReference type="FunFam" id="1.20.1260.10:FF:000002">
    <property type="entry name" value="Ferritin, mitochondrial"/>
    <property type="match status" value="1"/>
</dbReference>
<comment type="function">
    <text evidence="6">Stores iron in a soluble, non-toxic, readily available form. Important for iron homeostasis. Iron is taken up in the ferrous form and deposited as ferric hydroxides after oxidation.</text>
</comment>
<evidence type="ECO:0000259" key="7">
    <source>
        <dbReference type="PROSITE" id="PS50905"/>
    </source>
</evidence>
<keyword evidence="3 5" id="KW-0479">Metal-binding</keyword>
<evidence type="ECO:0000256" key="2">
    <source>
        <dbReference type="ARBA" id="ARBA00022434"/>
    </source>
</evidence>
<reference evidence="8" key="1">
    <citation type="submission" date="2012-09" db="EMBL/GenBank/DDBJ databases">
        <title>cDNA information of Pseudodiaptomus annandalei under Ni stress.</title>
        <authorList>
            <person name="Jiang J.-L."/>
            <person name="Mao M.-G."/>
            <person name="Wang G.-Z."/>
            <person name="Li S.-J."/>
        </authorList>
    </citation>
    <scope>NUCLEOTIDE SEQUENCE</scope>
</reference>
<sequence length="170" mass="19386">MASRIRQNYHEDCEALINKQINMELYASYVYLSMSSYFAREEVALHGFSKFFRKSSDEEREHATKFMEFQNRRGGKVVFQDIAKPTTTEWGSPLQAVEAALELEKTVNQSLLDMHKVVGDRGDAHTCDFLESEFLGEQVEAAKELSDLITKMKRAGTGLGEHIIDKELEA</sequence>
<feature type="binding site" evidence="5">
    <location>
        <position position="24"/>
    </location>
    <ligand>
        <name>Fe cation</name>
        <dbReference type="ChEBI" id="CHEBI:24875"/>
        <label>1</label>
    </ligand>
</feature>
<dbReference type="GO" id="GO:0008198">
    <property type="term" value="F:ferrous iron binding"/>
    <property type="evidence" value="ECO:0007669"/>
    <property type="project" value="TreeGrafter"/>
</dbReference>
<dbReference type="InterPro" id="IPR001519">
    <property type="entry name" value="Ferritin"/>
</dbReference>
<evidence type="ECO:0000256" key="5">
    <source>
        <dbReference type="PIRSR" id="PIRSR601519-1"/>
    </source>
</evidence>
<comment type="catalytic activity">
    <reaction evidence="6">
        <text>4 Fe(2+) + O2 + 4 H(+) = 4 Fe(3+) + 2 H2O</text>
        <dbReference type="Rhea" id="RHEA:11148"/>
        <dbReference type="ChEBI" id="CHEBI:15377"/>
        <dbReference type="ChEBI" id="CHEBI:15378"/>
        <dbReference type="ChEBI" id="CHEBI:15379"/>
        <dbReference type="ChEBI" id="CHEBI:29033"/>
        <dbReference type="ChEBI" id="CHEBI:29034"/>
        <dbReference type="EC" id="1.16.3.1"/>
    </reaction>
</comment>
<dbReference type="PANTHER" id="PTHR11431:SF75">
    <property type="entry name" value="FERRITIN"/>
    <property type="match status" value="1"/>
</dbReference>
<evidence type="ECO:0000256" key="6">
    <source>
        <dbReference type="RuleBase" id="RU361145"/>
    </source>
</evidence>
<feature type="binding site" evidence="5">
    <location>
        <position position="104"/>
    </location>
    <ligand>
        <name>Fe cation</name>
        <dbReference type="ChEBI" id="CHEBI:24875"/>
        <label>1</label>
    </ligand>
</feature>
<dbReference type="InterPro" id="IPR008331">
    <property type="entry name" value="Ferritin_DPS_dom"/>
</dbReference>
<proteinExistence type="evidence at transcript level"/>
<dbReference type="Gene3D" id="1.20.1260.10">
    <property type="match status" value="1"/>
</dbReference>
<keyword evidence="4 5" id="KW-0408">Iron</keyword>
<comment type="similarity">
    <text evidence="1 6">Belongs to the ferritin family.</text>
</comment>
<dbReference type="GO" id="GO:0004322">
    <property type="term" value="F:ferroxidase activity"/>
    <property type="evidence" value="ECO:0007669"/>
    <property type="project" value="UniProtKB-EC"/>
</dbReference>